<dbReference type="AlphaFoldDB" id="A0A8X6GHT6"/>
<organism evidence="1 2">
    <name type="scientific">Trichonephila clavata</name>
    <name type="common">Joro spider</name>
    <name type="synonym">Nephila clavata</name>
    <dbReference type="NCBI Taxonomy" id="2740835"/>
    <lineage>
        <taxon>Eukaryota</taxon>
        <taxon>Metazoa</taxon>
        <taxon>Ecdysozoa</taxon>
        <taxon>Arthropoda</taxon>
        <taxon>Chelicerata</taxon>
        <taxon>Arachnida</taxon>
        <taxon>Araneae</taxon>
        <taxon>Araneomorphae</taxon>
        <taxon>Entelegynae</taxon>
        <taxon>Araneoidea</taxon>
        <taxon>Nephilidae</taxon>
        <taxon>Trichonephila</taxon>
    </lineage>
</organism>
<dbReference type="Proteomes" id="UP000887116">
    <property type="component" value="Unassembled WGS sequence"/>
</dbReference>
<evidence type="ECO:0000313" key="1">
    <source>
        <dbReference type="EMBL" id="GFQ67284.1"/>
    </source>
</evidence>
<keyword evidence="2" id="KW-1185">Reference proteome</keyword>
<comment type="caution">
    <text evidence="1">The sequence shown here is derived from an EMBL/GenBank/DDBJ whole genome shotgun (WGS) entry which is preliminary data.</text>
</comment>
<protein>
    <submittedName>
        <fullName evidence="1">Uncharacterized protein</fullName>
    </submittedName>
</protein>
<gene>
    <name evidence="1" type="ORF">TNCT_332931</name>
</gene>
<dbReference type="EMBL" id="BMAO01020429">
    <property type="protein sequence ID" value="GFQ67284.1"/>
    <property type="molecule type" value="Genomic_DNA"/>
</dbReference>
<sequence length="160" mass="17844">MPSFYEICLFELAVEIIKNCKVKEQPIPRSEVETSIPSEPLITTNANNSIPVVRSATVYRICQALELNAILTPTEDANPEITQAPPQKVKQATSNPVVYSYDLLKICEALDLTVELRPEHERPVFVSPKKRQIPVVHSPAVFLLCQALQLDAQLADVSHK</sequence>
<evidence type="ECO:0000313" key="2">
    <source>
        <dbReference type="Proteomes" id="UP000887116"/>
    </source>
</evidence>
<reference evidence="1" key="1">
    <citation type="submission" date="2020-07" db="EMBL/GenBank/DDBJ databases">
        <title>Multicomponent nature underlies the extraordinary mechanical properties of spider dragline silk.</title>
        <authorList>
            <person name="Kono N."/>
            <person name="Nakamura H."/>
            <person name="Mori M."/>
            <person name="Yoshida Y."/>
            <person name="Ohtoshi R."/>
            <person name="Malay A.D."/>
            <person name="Moran D.A.P."/>
            <person name="Tomita M."/>
            <person name="Numata K."/>
            <person name="Arakawa K."/>
        </authorList>
    </citation>
    <scope>NUCLEOTIDE SEQUENCE</scope>
</reference>
<name>A0A8X6GHT6_TRICU</name>
<accession>A0A8X6GHT6</accession>
<proteinExistence type="predicted"/>